<keyword evidence="5" id="KW-0966">Cell projection</keyword>
<feature type="region of interest" description="Disordered" evidence="6">
    <location>
        <begin position="258"/>
        <end position="297"/>
    </location>
</feature>
<dbReference type="AlphaFoldDB" id="A0AA36HR07"/>
<name>A0AA36HR07_9DINO</name>
<comment type="caution">
    <text evidence="7">The sequence shown here is derived from an EMBL/GenBank/DDBJ whole genome shotgun (WGS) entry which is preliminary data.</text>
</comment>
<dbReference type="PANTHER" id="PTHR12968:SF4">
    <property type="entry name" value="TECTONIC-LIKE COMPLEX MEMBER MKS1"/>
    <property type="match status" value="1"/>
</dbReference>
<dbReference type="Proteomes" id="UP001178507">
    <property type="component" value="Unassembled WGS sequence"/>
</dbReference>
<evidence type="ECO:0000313" key="7">
    <source>
        <dbReference type="EMBL" id="CAJ1373431.1"/>
    </source>
</evidence>
<evidence type="ECO:0000313" key="8">
    <source>
        <dbReference type="Proteomes" id="UP001178507"/>
    </source>
</evidence>
<dbReference type="GO" id="GO:0060271">
    <property type="term" value="P:cilium assembly"/>
    <property type="evidence" value="ECO:0007669"/>
    <property type="project" value="TreeGrafter"/>
</dbReference>
<evidence type="ECO:0000256" key="3">
    <source>
        <dbReference type="ARBA" id="ARBA00022794"/>
    </source>
</evidence>
<evidence type="ECO:0000256" key="6">
    <source>
        <dbReference type="SAM" id="MobiDB-lite"/>
    </source>
</evidence>
<keyword evidence="8" id="KW-1185">Reference proteome</keyword>
<sequence length="297" mass="33669">MTFSRRAQQLFPLELSAQMQGHESAAKVGARFTYVGEVVAYEPDGDSGPEGSELGLDAIFRCSRAVSVASVIWRPYFYATCQVSLPPKEWEVVVPAVDDEVPAAFQSQAWNGEMLCTHCASLCGSYTPKRKYIFNHPIELHLDHSPLPPDAPTDPIPPRMIFQVLRMDAWERHFLEGYTFIDLPQQPGSYDLTGRLWAPLGSFWDRLSAAFCGAFLPLQAPELVAGEQLPRNRSSLRVRSGGLVRVRLQVLRRAPELAEPRRRRGRSRESRQRRESREGLRRRSLRRAAEFSPQPRP</sequence>
<proteinExistence type="predicted"/>
<keyword evidence="4" id="KW-0206">Cytoskeleton</keyword>
<keyword evidence="2" id="KW-0963">Cytoplasm</keyword>
<dbReference type="EMBL" id="CAUJNA010000194">
    <property type="protein sequence ID" value="CAJ1373431.1"/>
    <property type="molecule type" value="Genomic_DNA"/>
</dbReference>
<feature type="compositionally biased region" description="Basic and acidic residues" evidence="6">
    <location>
        <begin position="267"/>
        <end position="281"/>
    </location>
</feature>
<reference evidence="7" key="1">
    <citation type="submission" date="2023-08" db="EMBL/GenBank/DDBJ databases">
        <authorList>
            <person name="Chen Y."/>
            <person name="Shah S."/>
            <person name="Dougan E. K."/>
            <person name="Thang M."/>
            <person name="Chan C."/>
        </authorList>
    </citation>
    <scope>NUCLEOTIDE SEQUENCE</scope>
</reference>
<organism evidence="7 8">
    <name type="scientific">Effrenium voratum</name>
    <dbReference type="NCBI Taxonomy" id="2562239"/>
    <lineage>
        <taxon>Eukaryota</taxon>
        <taxon>Sar</taxon>
        <taxon>Alveolata</taxon>
        <taxon>Dinophyceae</taxon>
        <taxon>Suessiales</taxon>
        <taxon>Symbiodiniaceae</taxon>
        <taxon>Effrenium</taxon>
    </lineage>
</organism>
<dbReference type="GO" id="GO:0036038">
    <property type="term" value="C:MKS complex"/>
    <property type="evidence" value="ECO:0007669"/>
    <property type="project" value="TreeGrafter"/>
</dbReference>
<evidence type="ECO:0000256" key="5">
    <source>
        <dbReference type="ARBA" id="ARBA00023273"/>
    </source>
</evidence>
<dbReference type="PANTHER" id="PTHR12968">
    <property type="entry name" value="B9 DOMAIN-CONTAINING"/>
    <property type="match status" value="1"/>
</dbReference>
<evidence type="ECO:0000256" key="1">
    <source>
        <dbReference type="ARBA" id="ARBA00004120"/>
    </source>
</evidence>
<dbReference type="InterPro" id="IPR010796">
    <property type="entry name" value="C2_B9-type_dom"/>
</dbReference>
<keyword evidence="3" id="KW-0970">Cilium biogenesis/degradation</keyword>
<protein>
    <submittedName>
        <fullName evidence="7">Uncharacterized protein</fullName>
    </submittedName>
</protein>
<gene>
    <name evidence="7" type="ORF">EVOR1521_LOCUS3249</name>
</gene>
<dbReference type="Pfam" id="PF07162">
    <property type="entry name" value="B9-C2"/>
    <property type="match status" value="1"/>
</dbReference>
<accession>A0AA36HR07</accession>
<evidence type="ECO:0000256" key="4">
    <source>
        <dbReference type="ARBA" id="ARBA00023212"/>
    </source>
</evidence>
<comment type="subcellular location">
    <subcellularLocation>
        <location evidence="1">Cytoplasm</location>
        <location evidence="1">Cytoskeleton</location>
        <location evidence="1">Cilium basal body</location>
    </subcellularLocation>
</comment>
<evidence type="ECO:0000256" key="2">
    <source>
        <dbReference type="ARBA" id="ARBA00022490"/>
    </source>
</evidence>